<dbReference type="EMBL" id="AQQZ01000009">
    <property type="protein sequence ID" value="KNG92505.1"/>
    <property type="molecule type" value="Genomic_DNA"/>
</dbReference>
<evidence type="ECO:0000313" key="3">
    <source>
        <dbReference type="Proteomes" id="UP000036938"/>
    </source>
</evidence>
<dbReference type="PATRIC" id="fig|1317121.7.peg.4259"/>
<organism evidence="2 3">
    <name type="scientific">Pseudaestuariivita atlantica</name>
    <dbReference type="NCBI Taxonomy" id="1317121"/>
    <lineage>
        <taxon>Bacteria</taxon>
        <taxon>Pseudomonadati</taxon>
        <taxon>Pseudomonadota</taxon>
        <taxon>Alphaproteobacteria</taxon>
        <taxon>Rhodobacterales</taxon>
        <taxon>Paracoccaceae</taxon>
        <taxon>Pseudaestuariivita</taxon>
    </lineage>
</organism>
<dbReference type="Pfam" id="PF13403">
    <property type="entry name" value="Hint_2"/>
    <property type="match status" value="1"/>
</dbReference>
<dbReference type="InterPro" id="IPR036844">
    <property type="entry name" value="Hint_dom_sf"/>
</dbReference>
<gene>
    <name evidence="2" type="ORF">ATO11_17625</name>
</gene>
<dbReference type="Proteomes" id="UP000036938">
    <property type="component" value="Unassembled WGS sequence"/>
</dbReference>
<dbReference type="CDD" id="cd00081">
    <property type="entry name" value="Hint"/>
    <property type="match status" value="1"/>
</dbReference>
<protein>
    <recommendedName>
        <fullName evidence="1">Hedgehog/Intein (Hint) domain-containing protein</fullName>
    </recommendedName>
</protein>
<dbReference type="Gene3D" id="2.170.16.10">
    <property type="entry name" value="Hedgehog/Intein (Hint) domain"/>
    <property type="match status" value="1"/>
</dbReference>
<evidence type="ECO:0000313" key="2">
    <source>
        <dbReference type="EMBL" id="KNG92505.1"/>
    </source>
</evidence>
<dbReference type="InterPro" id="IPR028992">
    <property type="entry name" value="Hedgehog/Intein_dom"/>
</dbReference>
<name>A0A0L1JL81_9RHOB</name>
<feature type="domain" description="Hedgehog/Intein (Hint)" evidence="1">
    <location>
        <begin position="150"/>
        <end position="286"/>
    </location>
</feature>
<dbReference type="AlphaFoldDB" id="A0A0L1JL81"/>
<reference evidence="2 3" key="1">
    <citation type="journal article" date="2015" name="Int. J. Syst. Evol. Microbiol.">
        <title>Aestuariivita atlantica sp. nov., isolated from deep sea sediment of the Atlantic Ocean.</title>
        <authorList>
            <person name="Li G."/>
            <person name="Lai Q."/>
            <person name="Du Y."/>
            <person name="Liu X."/>
            <person name="Sun F."/>
            <person name="Shao Z."/>
        </authorList>
    </citation>
    <scope>NUCLEOTIDE SEQUENCE [LARGE SCALE GENOMIC DNA]</scope>
    <source>
        <strain evidence="2 3">22II-S11-z3</strain>
    </source>
</reference>
<comment type="caution">
    <text evidence="2">The sequence shown here is derived from an EMBL/GenBank/DDBJ whole genome shotgun (WGS) entry which is preliminary data.</text>
</comment>
<sequence length="339" mass="36636">MDDVSTDAKQAQAVAVFRAEALKVIAGANLGDALSFADELQPDDIYALSAHAERSRLELLPQGGGRFLVAERSQAGMPGHRVVLDCALTFMAPDGSTTEVLVLVEVDEAGGVVEIFALPLAPMPVKSDITLVGIDRDSAEEKLAQVACVSFTRGTMITVASGAQVPIEQLSVGDKVLTRDDGAQAIRWIGQTTVRASGEMAPIVITAGTLHNAGDLVVSPDHRLFIYQRRDRLGAGRSELLVKVRHLVNGKSVYRMQGGFVDYFQLLFDDHQIIYAEGIAAESLLIDTRTQPALPSEINAEVAHRMRGHDPLMLREFEVTEQLLDRPDAADLLRRSSSG</sequence>
<proteinExistence type="predicted"/>
<keyword evidence="3" id="KW-1185">Reference proteome</keyword>
<accession>A0A0L1JL81</accession>
<evidence type="ECO:0000259" key="1">
    <source>
        <dbReference type="Pfam" id="PF13403"/>
    </source>
</evidence>
<dbReference type="SUPFAM" id="SSF51294">
    <property type="entry name" value="Hedgehog/intein (Hint) domain"/>
    <property type="match status" value="1"/>
</dbReference>
<dbReference type="STRING" id="1317121.ATO11_17625"/>